<dbReference type="PANTHER" id="PTHR30069">
    <property type="entry name" value="TONB-DEPENDENT OUTER MEMBRANE RECEPTOR"/>
    <property type="match status" value="1"/>
</dbReference>
<dbReference type="Pfam" id="PF00593">
    <property type="entry name" value="TonB_dep_Rec_b-barrel"/>
    <property type="match status" value="1"/>
</dbReference>
<evidence type="ECO:0000256" key="2">
    <source>
        <dbReference type="ARBA" id="ARBA00009810"/>
    </source>
</evidence>
<comment type="similarity">
    <text evidence="2 11 12">Belongs to the TonB-dependent receptor family.</text>
</comment>
<keyword evidence="10 11" id="KW-0998">Cell outer membrane</keyword>
<dbReference type="InterPro" id="IPR039426">
    <property type="entry name" value="TonB-dep_rcpt-like"/>
</dbReference>
<dbReference type="GO" id="GO:0009279">
    <property type="term" value="C:cell outer membrane"/>
    <property type="evidence" value="ECO:0007669"/>
    <property type="project" value="UniProtKB-SubCell"/>
</dbReference>
<evidence type="ECO:0000256" key="3">
    <source>
        <dbReference type="ARBA" id="ARBA00022448"/>
    </source>
</evidence>
<evidence type="ECO:0000256" key="6">
    <source>
        <dbReference type="ARBA" id="ARBA00022729"/>
    </source>
</evidence>
<proteinExistence type="inferred from homology"/>
<dbReference type="InterPro" id="IPR011276">
    <property type="entry name" value="TonB_haem/Hb_rcpt"/>
</dbReference>
<sequence length="707" mass="75877">MRVMARAALCATVSFMALSAALAQEGAAQQAAAPGGEVTLDEITVTATKTEDRVIDALAGVSTVSERDITRLQPSRISDVFLGVPGVTTSTDVNDPGQAINIRGMQDFGRVAVLVDGARQNYGKSGHGANGSFYLDPELVGGIDITRGPVSTIYGSGAIGGVVAFRTRTIDDVLDEDEQIGVVQRLGAGTNGANFLNSTMIGARLGTAADIFGQFVWRNETPYKDGSGTTIRDTGTQISAGNVKFNLRPADGHTISATALFQEYSYTNSAYNDAGQAVGARFGHEVQTGTYTLGYRFQRPDVPWLDLSIKGYYATTTDDQRLINPTSAYSFLGARAGAARRFDIGTLGFDVYNTARFSTAAVDHALTIGFDALRDDVTTTDTAGGFASALTPSGRRRLAGAFVQDELRYGGWLRVIGALRFDDYKLEGGGNESSGSRLSPKITVGVTPIEGIELYGTYAEGYRAPTVTETLIAGTHPFPAFNILPNPGLKPEVAKTWEAGVNVQYDGIFTENDKFRGKANVFLNNVTNFIDMVEVGDPYRIPVAPGFPAAFCRFPGTPCVEFYDQQYQNVAKARLTGVELEAAYDWGGGFISLAATHITGKNKQTNMPLNSVMPDQVSTTLGLRFLDDKLTVGTRLTFVDNSSEAVSNPTKGYGLVDLFASYQYSDRIRGDVIVKNVFDRQYTQYLNSEPSPGLTAKFALTVKFAAK</sequence>
<protein>
    <submittedName>
        <fullName evidence="16">Hemoglobin/transferrin/lactoferrin receptor protein</fullName>
    </submittedName>
</protein>
<keyword evidence="4 11" id="KW-1134">Transmembrane beta strand</keyword>
<evidence type="ECO:0000256" key="10">
    <source>
        <dbReference type="ARBA" id="ARBA00023237"/>
    </source>
</evidence>
<dbReference type="InterPro" id="IPR012910">
    <property type="entry name" value="Plug_dom"/>
</dbReference>
<dbReference type="NCBIfam" id="TIGR01786">
    <property type="entry name" value="TonB-hemlactrns"/>
    <property type="match status" value="1"/>
</dbReference>
<dbReference type="Gene3D" id="2.40.170.20">
    <property type="entry name" value="TonB-dependent receptor, beta-barrel domain"/>
    <property type="match status" value="1"/>
</dbReference>
<dbReference type="AlphaFoldDB" id="A0A840C847"/>
<keyword evidence="6 13" id="KW-0732">Signal</keyword>
<dbReference type="NCBIfam" id="TIGR01785">
    <property type="entry name" value="TonB-hemin"/>
    <property type="match status" value="1"/>
</dbReference>
<feature type="domain" description="TonB-dependent receptor plug" evidence="15">
    <location>
        <begin position="55"/>
        <end position="162"/>
    </location>
</feature>
<accession>A0A840C847</accession>
<organism evidence="16 17">
    <name type="scientific">Chelatococcus caeni</name>
    <dbReference type="NCBI Taxonomy" id="1348468"/>
    <lineage>
        <taxon>Bacteria</taxon>
        <taxon>Pseudomonadati</taxon>
        <taxon>Pseudomonadota</taxon>
        <taxon>Alphaproteobacteria</taxon>
        <taxon>Hyphomicrobiales</taxon>
        <taxon>Chelatococcaceae</taxon>
        <taxon>Chelatococcus</taxon>
    </lineage>
</organism>
<evidence type="ECO:0000256" key="12">
    <source>
        <dbReference type="RuleBase" id="RU003357"/>
    </source>
</evidence>
<dbReference type="CDD" id="cd01347">
    <property type="entry name" value="ligand_gated_channel"/>
    <property type="match status" value="1"/>
</dbReference>
<dbReference type="EMBL" id="JACIEN010000004">
    <property type="protein sequence ID" value="MBB4018507.1"/>
    <property type="molecule type" value="Genomic_DNA"/>
</dbReference>
<dbReference type="GO" id="GO:0015344">
    <property type="term" value="F:siderophore uptake transmembrane transporter activity"/>
    <property type="evidence" value="ECO:0007669"/>
    <property type="project" value="TreeGrafter"/>
</dbReference>
<dbReference type="Pfam" id="PF07715">
    <property type="entry name" value="Plug"/>
    <property type="match status" value="1"/>
</dbReference>
<keyword evidence="8 11" id="KW-0472">Membrane</keyword>
<dbReference type="InterPro" id="IPR036942">
    <property type="entry name" value="Beta-barrel_TonB_sf"/>
</dbReference>
<evidence type="ECO:0000256" key="8">
    <source>
        <dbReference type="ARBA" id="ARBA00023136"/>
    </source>
</evidence>
<gene>
    <name evidence="16" type="ORF">GGR16_003554</name>
</gene>
<evidence type="ECO:0000256" key="9">
    <source>
        <dbReference type="ARBA" id="ARBA00023170"/>
    </source>
</evidence>
<evidence type="ECO:0000259" key="15">
    <source>
        <dbReference type="Pfam" id="PF07715"/>
    </source>
</evidence>
<dbReference type="RefSeq" id="WP_343059828.1">
    <property type="nucleotide sequence ID" value="NZ_JACIEN010000004.1"/>
</dbReference>
<feature type="chain" id="PRO_5033059827" evidence="13">
    <location>
        <begin position="24"/>
        <end position="707"/>
    </location>
</feature>
<comment type="caution">
    <text evidence="16">The sequence shown here is derived from an EMBL/GenBank/DDBJ whole genome shotgun (WGS) entry which is preliminary data.</text>
</comment>
<evidence type="ECO:0000256" key="5">
    <source>
        <dbReference type="ARBA" id="ARBA00022692"/>
    </source>
</evidence>
<evidence type="ECO:0000256" key="7">
    <source>
        <dbReference type="ARBA" id="ARBA00023077"/>
    </source>
</evidence>
<dbReference type="PANTHER" id="PTHR30069:SF41">
    <property type="entry name" value="HEME_HEMOPEXIN UTILIZATION PROTEIN C"/>
    <property type="match status" value="1"/>
</dbReference>
<evidence type="ECO:0000256" key="13">
    <source>
        <dbReference type="SAM" id="SignalP"/>
    </source>
</evidence>
<feature type="domain" description="TonB-dependent receptor-like beta-barrel" evidence="14">
    <location>
        <begin position="236"/>
        <end position="667"/>
    </location>
</feature>
<comment type="subcellular location">
    <subcellularLocation>
        <location evidence="1 11">Cell outer membrane</location>
        <topology evidence="1 11">Multi-pass membrane protein</topology>
    </subcellularLocation>
</comment>
<evidence type="ECO:0000259" key="14">
    <source>
        <dbReference type="Pfam" id="PF00593"/>
    </source>
</evidence>
<dbReference type="GO" id="GO:0044718">
    <property type="term" value="P:siderophore transmembrane transport"/>
    <property type="evidence" value="ECO:0007669"/>
    <property type="project" value="TreeGrafter"/>
</dbReference>
<feature type="signal peptide" evidence="13">
    <location>
        <begin position="1"/>
        <end position="23"/>
    </location>
</feature>
<evidence type="ECO:0000313" key="17">
    <source>
        <dbReference type="Proteomes" id="UP000577362"/>
    </source>
</evidence>
<evidence type="ECO:0000256" key="1">
    <source>
        <dbReference type="ARBA" id="ARBA00004571"/>
    </source>
</evidence>
<dbReference type="GO" id="GO:0015232">
    <property type="term" value="F:heme transmembrane transporter activity"/>
    <property type="evidence" value="ECO:0007669"/>
    <property type="project" value="InterPro"/>
</dbReference>
<keyword evidence="9 16" id="KW-0675">Receptor</keyword>
<keyword evidence="17" id="KW-1185">Reference proteome</keyword>
<evidence type="ECO:0000256" key="11">
    <source>
        <dbReference type="PROSITE-ProRule" id="PRU01360"/>
    </source>
</evidence>
<dbReference type="InterPro" id="IPR010949">
    <property type="entry name" value="TonB_Hb/transfer/lactofer_rcpt"/>
</dbReference>
<dbReference type="Gene3D" id="2.170.130.10">
    <property type="entry name" value="TonB-dependent receptor, plug domain"/>
    <property type="match status" value="1"/>
</dbReference>
<dbReference type="InterPro" id="IPR037066">
    <property type="entry name" value="Plug_dom_sf"/>
</dbReference>
<dbReference type="PROSITE" id="PS52016">
    <property type="entry name" value="TONB_DEPENDENT_REC_3"/>
    <property type="match status" value="1"/>
</dbReference>
<evidence type="ECO:0000256" key="4">
    <source>
        <dbReference type="ARBA" id="ARBA00022452"/>
    </source>
</evidence>
<dbReference type="SUPFAM" id="SSF56935">
    <property type="entry name" value="Porins"/>
    <property type="match status" value="1"/>
</dbReference>
<keyword evidence="7 12" id="KW-0798">TonB box</keyword>
<dbReference type="Proteomes" id="UP000577362">
    <property type="component" value="Unassembled WGS sequence"/>
</dbReference>
<reference evidence="16 17" key="1">
    <citation type="submission" date="2020-08" db="EMBL/GenBank/DDBJ databases">
        <title>Genomic Encyclopedia of Type Strains, Phase IV (KMG-IV): sequencing the most valuable type-strain genomes for metagenomic binning, comparative biology and taxonomic classification.</title>
        <authorList>
            <person name="Goeker M."/>
        </authorList>
    </citation>
    <scope>NUCLEOTIDE SEQUENCE [LARGE SCALE GENOMIC DNA]</scope>
    <source>
        <strain evidence="16 17">DSM 103737</strain>
    </source>
</reference>
<dbReference type="InterPro" id="IPR000531">
    <property type="entry name" value="Beta-barrel_TonB"/>
</dbReference>
<name>A0A840C847_9HYPH</name>
<evidence type="ECO:0000313" key="16">
    <source>
        <dbReference type="EMBL" id="MBB4018507.1"/>
    </source>
</evidence>
<keyword evidence="5 11" id="KW-0812">Transmembrane</keyword>
<keyword evidence="3 11" id="KW-0813">Transport</keyword>